<evidence type="ECO:0000313" key="7">
    <source>
        <dbReference type="Proteomes" id="UP000037931"/>
    </source>
</evidence>
<protein>
    <recommendedName>
        <fullName evidence="4">Peptide methionine sulfoxide reductase MsrA</fullName>
        <shortName evidence="4">Protein-methionine-S-oxide reductase</shortName>
        <ecNumber evidence="4">1.8.4.11</ecNumber>
    </recommendedName>
    <alternativeName>
        <fullName evidence="4">Peptide-methionine (S)-S-oxide reductase</fullName>
        <shortName evidence="4">Peptide Met(O) reductase</shortName>
    </alternativeName>
</protein>
<dbReference type="EC" id="1.8.4.11" evidence="4"/>
<comment type="caution">
    <text evidence="6">The sequence shown here is derived from an EMBL/GenBank/DDBJ whole genome shotgun (WGS) entry which is preliminary data.</text>
</comment>
<organism evidence="6 7">
    <name type="scientific">Pseudomonas asplenii</name>
    <dbReference type="NCBI Taxonomy" id="53407"/>
    <lineage>
        <taxon>Bacteria</taxon>
        <taxon>Pseudomonadati</taxon>
        <taxon>Pseudomonadota</taxon>
        <taxon>Gammaproteobacteria</taxon>
        <taxon>Pseudomonadales</taxon>
        <taxon>Pseudomonadaceae</taxon>
        <taxon>Pseudomonas</taxon>
    </lineage>
</organism>
<dbReference type="InterPro" id="IPR036509">
    <property type="entry name" value="Met_Sox_Rdtase_MsrA_sf"/>
</dbReference>
<comment type="catalytic activity">
    <reaction evidence="2 4">
        <text>L-methionyl-[protein] + [thioredoxin]-disulfide + H2O = L-methionyl-(S)-S-oxide-[protein] + [thioredoxin]-dithiol</text>
        <dbReference type="Rhea" id="RHEA:14217"/>
        <dbReference type="Rhea" id="RHEA-COMP:10698"/>
        <dbReference type="Rhea" id="RHEA-COMP:10700"/>
        <dbReference type="Rhea" id="RHEA-COMP:12313"/>
        <dbReference type="Rhea" id="RHEA-COMP:12315"/>
        <dbReference type="ChEBI" id="CHEBI:15377"/>
        <dbReference type="ChEBI" id="CHEBI:16044"/>
        <dbReference type="ChEBI" id="CHEBI:29950"/>
        <dbReference type="ChEBI" id="CHEBI:44120"/>
        <dbReference type="ChEBI" id="CHEBI:50058"/>
        <dbReference type="EC" id="1.8.4.11"/>
    </reaction>
</comment>
<evidence type="ECO:0000256" key="1">
    <source>
        <dbReference type="ARBA" id="ARBA00023002"/>
    </source>
</evidence>
<evidence type="ECO:0000256" key="2">
    <source>
        <dbReference type="ARBA" id="ARBA00047806"/>
    </source>
</evidence>
<keyword evidence="1 4" id="KW-0560">Oxidoreductase</keyword>
<evidence type="ECO:0000313" key="6">
    <source>
        <dbReference type="EMBL" id="KPA91213.1"/>
    </source>
</evidence>
<feature type="active site" evidence="4">
    <location>
        <position position="13"/>
    </location>
</feature>
<dbReference type="InterPro" id="IPR002569">
    <property type="entry name" value="Met_Sox_Rdtase_MsrA_dom"/>
</dbReference>
<keyword evidence="7" id="KW-1185">Reference proteome</keyword>
<dbReference type="Pfam" id="PF01625">
    <property type="entry name" value="PMSR"/>
    <property type="match status" value="1"/>
</dbReference>
<dbReference type="Gene3D" id="3.30.1060.10">
    <property type="entry name" value="Peptide methionine sulphoxide reductase MsrA"/>
    <property type="match status" value="1"/>
</dbReference>
<dbReference type="SUPFAM" id="SSF55068">
    <property type="entry name" value="Peptide methionine sulfoxide reductase"/>
    <property type="match status" value="1"/>
</dbReference>
<dbReference type="GO" id="GO:0008113">
    <property type="term" value="F:peptide-methionine (S)-S-oxide reductase activity"/>
    <property type="evidence" value="ECO:0007669"/>
    <property type="project" value="UniProtKB-UniRule"/>
</dbReference>
<evidence type="ECO:0000256" key="3">
    <source>
        <dbReference type="ARBA" id="ARBA00048782"/>
    </source>
</evidence>
<gene>
    <name evidence="4" type="primary">msrA</name>
    <name evidence="6" type="ORF">PF66_02094</name>
</gene>
<accession>A0A0M9GHM3</accession>
<name>A0A0M9GHM3_9PSED</name>
<evidence type="ECO:0000256" key="4">
    <source>
        <dbReference type="HAMAP-Rule" id="MF_01401"/>
    </source>
</evidence>
<dbReference type="PATRIC" id="fig|50340.43.peg.5459"/>
<dbReference type="Proteomes" id="UP000037931">
    <property type="component" value="Unassembled WGS sequence"/>
</dbReference>
<reference evidence="6 7" key="1">
    <citation type="journal article" date="2015" name="PLoS ONE">
        <title>Rice-Infecting Pseudomonas Genomes Are Highly Accessorized and Harbor Multiple Putative Virulence Mechanisms to Cause Sheath Brown Rot.</title>
        <authorList>
            <person name="Quibod I.L."/>
            <person name="Grande G."/>
            <person name="Oreiro E.G."/>
            <person name="Borja F.N."/>
            <person name="Dossa G.S."/>
            <person name="Mauleon R."/>
            <person name="Cruz C.V."/>
            <person name="Oliva R."/>
        </authorList>
    </citation>
    <scope>NUCLEOTIDE SEQUENCE [LARGE SCALE GENOMIC DNA]</scope>
    <source>
        <strain evidence="6 7">IRRI 6609</strain>
    </source>
</reference>
<dbReference type="PANTHER" id="PTHR43774:SF1">
    <property type="entry name" value="PEPTIDE METHIONINE SULFOXIDE REDUCTASE MSRA 2"/>
    <property type="match status" value="1"/>
</dbReference>
<comment type="catalytic activity">
    <reaction evidence="3 4">
        <text>[thioredoxin]-disulfide + L-methionine + H2O = L-methionine (S)-S-oxide + [thioredoxin]-dithiol</text>
        <dbReference type="Rhea" id="RHEA:19993"/>
        <dbReference type="Rhea" id="RHEA-COMP:10698"/>
        <dbReference type="Rhea" id="RHEA-COMP:10700"/>
        <dbReference type="ChEBI" id="CHEBI:15377"/>
        <dbReference type="ChEBI" id="CHEBI:29950"/>
        <dbReference type="ChEBI" id="CHEBI:50058"/>
        <dbReference type="ChEBI" id="CHEBI:57844"/>
        <dbReference type="ChEBI" id="CHEBI:58772"/>
        <dbReference type="EC" id="1.8.4.11"/>
    </reaction>
</comment>
<dbReference type="NCBIfam" id="TIGR00401">
    <property type="entry name" value="msrA"/>
    <property type="match status" value="1"/>
</dbReference>
<comment type="function">
    <text evidence="4">Has an important function as a repair enzyme for proteins that have been inactivated by oxidation. Catalyzes the reversible oxidation-reduction of methionine sulfoxide in proteins to methionine.</text>
</comment>
<dbReference type="PANTHER" id="PTHR43774">
    <property type="entry name" value="PEPTIDE METHIONINE SULFOXIDE REDUCTASE"/>
    <property type="match status" value="1"/>
</dbReference>
<dbReference type="EMBL" id="JSYZ01000007">
    <property type="protein sequence ID" value="KPA91213.1"/>
    <property type="molecule type" value="Genomic_DNA"/>
</dbReference>
<dbReference type="GO" id="GO:0033744">
    <property type="term" value="F:L-methionine:thioredoxin-disulfide S-oxidoreductase activity"/>
    <property type="evidence" value="ECO:0007669"/>
    <property type="project" value="RHEA"/>
</dbReference>
<dbReference type="AlphaFoldDB" id="A0A0M9GHM3"/>
<dbReference type="OrthoDB" id="4174719at2"/>
<feature type="domain" description="Peptide methionine sulphoxide reductase MsrA" evidence="5">
    <location>
        <begin position="6"/>
        <end position="147"/>
    </location>
</feature>
<evidence type="ECO:0000259" key="5">
    <source>
        <dbReference type="Pfam" id="PF01625"/>
    </source>
</evidence>
<dbReference type="RefSeq" id="WP_054059664.1">
    <property type="nucleotide sequence ID" value="NZ_JSYZ01000007.1"/>
</dbReference>
<sequence length="152" mass="16485">MSGLQQATFGAGCFWGAEAALRELHGVVDSRVGYAAQAGRSEPLIEVVQVDFDPGVIDYPALVEAFWGLHDPTSRDRQGDNIGVKYRSAIFVHSPQQAAIAELARAELEASRRFNRAIATVVVPLGTFELAAEDQQRYLERNGLTACSISHA</sequence>
<dbReference type="HAMAP" id="MF_01401">
    <property type="entry name" value="MsrA"/>
    <property type="match status" value="1"/>
</dbReference>
<proteinExistence type="inferred from homology"/>
<comment type="similarity">
    <text evidence="4">Belongs to the MsrA Met sulfoxide reductase family.</text>
</comment>
<dbReference type="STRING" id="50340.PF66_02094"/>